<reference evidence="2" key="1">
    <citation type="submission" date="2020-12" db="UniProtKB">
        <authorList>
            <consortium name="WormBaseParasite"/>
        </authorList>
    </citation>
    <scope>IDENTIFICATION</scope>
    <source>
        <strain evidence="2">MHco3</strain>
    </source>
</reference>
<accession>A0A7I4XY65</accession>
<dbReference type="WBParaSite" id="HCON_00022680-00001">
    <property type="protein sequence ID" value="HCON_00022680-00001"/>
    <property type="gene ID" value="HCON_00022680"/>
</dbReference>
<evidence type="ECO:0000313" key="1">
    <source>
        <dbReference type="Proteomes" id="UP000025227"/>
    </source>
</evidence>
<evidence type="ECO:0000313" key="2">
    <source>
        <dbReference type="WBParaSite" id="HCON_00022680-00001"/>
    </source>
</evidence>
<protein>
    <submittedName>
        <fullName evidence="2">Thioesterase domain-containing protein</fullName>
    </submittedName>
</protein>
<dbReference type="OrthoDB" id="5846342at2759"/>
<keyword evidence="1" id="KW-1185">Reference proteome</keyword>
<dbReference type="InterPro" id="IPR029058">
    <property type="entry name" value="AB_hydrolase_fold"/>
</dbReference>
<dbReference type="Proteomes" id="UP000025227">
    <property type="component" value="Unplaced"/>
</dbReference>
<organism evidence="1 2">
    <name type="scientific">Haemonchus contortus</name>
    <name type="common">Barber pole worm</name>
    <dbReference type="NCBI Taxonomy" id="6289"/>
    <lineage>
        <taxon>Eukaryota</taxon>
        <taxon>Metazoa</taxon>
        <taxon>Ecdysozoa</taxon>
        <taxon>Nematoda</taxon>
        <taxon>Chromadorea</taxon>
        <taxon>Rhabditida</taxon>
        <taxon>Rhabditina</taxon>
        <taxon>Rhabditomorpha</taxon>
        <taxon>Strongyloidea</taxon>
        <taxon>Trichostrongylidae</taxon>
        <taxon>Haemonchus</taxon>
    </lineage>
</organism>
<dbReference type="OMA" id="RIFAYIY"/>
<name>A0A7I4XY65_HAECO</name>
<dbReference type="AlphaFoldDB" id="A0A7I4XY65"/>
<dbReference type="Gene3D" id="3.40.50.1820">
    <property type="entry name" value="alpha/beta hydrolase"/>
    <property type="match status" value="1"/>
</dbReference>
<dbReference type="SUPFAM" id="SSF53474">
    <property type="entry name" value="alpha/beta-Hydrolases"/>
    <property type="match status" value="1"/>
</dbReference>
<sequence>IAAHTGHVRPFLMGHSLGGTISKEIVTEMKLWGWEIPFVVMFDTWMVQQLDMERVTAFAKKTFLGLPDYEERLQKTTRLADMLRRYTSGISTTKIYLFKSAEVSEAEAFRRVVRPDLNQSTIRAITANGLGSSSTQPMDVFLIDGNHDSCMKPENLMTHKKTILTIFENWL</sequence>
<proteinExistence type="predicted"/>